<evidence type="ECO:0000313" key="1">
    <source>
        <dbReference type="EMBL" id="KAG6459185.1"/>
    </source>
</evidence>
<dbReference type="EMBL" id="JH668611">
    <property type="protein sequence ID" value="KAG6459185.1"/>
    <property type="molecule type" value="Genomic_DNA"/>
</dbReference>
<dbReference type="Proteomes" id="UP000791440">
    <property type="component" value="Unassembled WGS sequence"/>
</dbReference>
<gene>
    <name evidence="1" type="ORF">O3G_MSEX011242</name>
</gene>
<sequence length="123" mass="14312">MLSSFPVRDPTQNTPKMTSSQCCFENSVWRFFLRTPRARSLFIIWNFPIDWPSLVVSFTNKFISVSYFSQLAPNTKVVSDDVNKVEIRPPSAVNRPIRDEGPDRNRTVHHGTVQIGRIERRKF</sequence>
<name>A0A922CTT3_MANSE</name>
<comment type="caution">
    <text evidence="1">The sequence shown here is derived from an EMBL/GenBank/DDBJ whole genome shotgun (WGS) entry which is preliminary data.</text>
</comment>
<reference evidence="1" key="2">
    <citation type="submission" date="2020-12" db="EMBL/GenBank/DDBJ databases">
        <authorList>
            <person name="Kanost M."/>
        </authorList>
    </citation>
    <scope>NUCLEOTIDE SEQUENCE</scope>
</reference>
<reference evidence="1" key="1">
    <citation type="journal article" date="2016" name="Insect Biochem. Mol. Biol.">
        <title>Multifaceted biological insights from a draft genome sequence of the tobacco hornworm moth, Manduca sexta.</title>
        <authorList>
            <person name="Kanost M.R."/>
            <person name="Arrese E.L."/>
            <person name="Cao X."/>
            <person name="Chen Y.R."/>
            <person name="Chellapilla S."/>
            <person name="Goldsmith M.R."/>
            <person name="Grosse-Wilde E."/>
            <person name="Heckel D.G."/>
            <person name="Herndon N."/>
            <person name="Jiang H."/>
            <person name="Papanicolaou A."/>
            <person name="Qu J."/>
            <person name="Soulages J.L."/>
            <person name="Vogel H."/>
            <person name="Walters J."/>
            <person name="Waterhouse R.M."/>
            <person name="Ahn S.J."/>
            <person name="Almeida F.C."/>
            <person name="An C."/>
            <person name="Aqrawi P."/>
            <person name="Bretschneider A."/>
            <person name="Bryant W.B."/>
            <person name="Bucks S."/>
            <person name="Chao H."/>
            <person name="Chevignon G."/>
            <person name="Christen J.M."/>
            <person name="Clarke D.F."/>
            <person name="Dittmer N.T."/>
            <person name="Ferguson L.C.F."/>
            <person name="Garavelou S."/>
            <person name="Gordon K.H.J."/>
            <person name="Gunaratna R.T."/>
            <person name="Han Y."/>
            <person name="Hauser F."/>
            <person name="He Y."/>
            <person name="Heidel-Fischer H."/>
            <person name="Hirsh A."/>
            <person name="Hu Y."/>
            <person name="Jiang H."/>
            <person name="Kalra D."/>
            <person name="Klinner C."/>
            <person name="Konig C."/>
            <person name="Kovar C."/>
            <person name="Kroll A.R."/>
            <person name="Kuwar S.S."/>
            <person name="Lee S.L."/>
            <person name="Lehman R."/>
            <person name="Li K."/>
            <person name="Li Z."/>
            <person name="Liang H."/>
            <person name="Lovelace S."/>
            <person name="Lu Z."/>
            <person name="Mansfield J.H."/>
            <person name="McCulloch K.J."/>
            <person name="Mathew T."/>
            <person name="Morton B."/>
            <person name="Muzny D.M."/>
            <person name="Neunemann D."/>
            <person name="Ongeri F."/>
            <person name="Pauchet Y."/>
            <person name="Pu L.L."/>
            <person name="Pyrousis I."/>
            <person name="Rao X.J."/>
            <person name="Redding A."/>
            <person name="Roesel C."/>
            <person name="Sanchez-Gracia A."/>
            <person name="Schaack S."/>
            <person name="Shukla A."/>
            <person name="Tetreau G."/>
            <person name="Wang Y."/>
            <person name="Xiong G.H."/>
            <person name="Traut W."/>
            <person name="Walsh T.K."/>
            <person name="Worley K.C."/>
            <person name="Wu D."/>
            <person name="Wu W."/>
            <person name="Wu Y.Q."/>
            <person name="Zhang X."/>
            <person name="Zou Z."/>
            <person name="Zucker H."/>
            <person name="Briscoe A.D."/>
            <person name="Burmester T."/>
            <person name="Clem R.J."/>
            <person name="Feyereisen R."/>
            <person name="Grimmelikhuijzen C.J.P."/>
            <person name="Hamodrakas S.J."/>
            <person name="Hansson B.S."/>
            <person name="Huguet E."/>
            <person name="Jermiin L.S."/>
            <person name="Lan Q."/>
            <person name="Lehman H.K."/>
            <person name="Lorenzen M."/>
            <person name="Merzendorfer H."/>
            <person name="Michalopoulos I."/>
            <person name="Morton D.B."/>
            <person name="Muthukrishnan S."/>
            <person name="Oakeshott J.G."/>
            <person name="Palmer W."/>
            <person name="Park Y."/>
            <person name="Passarelli A.L."/>
            <person name="Rozas J."/>
            <person name="Schwartz L.M."/>
            <person name="Smith W."/>
            <person name="Southgate A."/>
            <person name="Vilcinskas A."/>
            <person name="Vogt R."/>
            <person name="Wang P."/>
            <person name="Werren J."/>
            <person name="Yu X.Q."/>
            <person name="Zhou J.J."/>
            <person name="Brown S.J."/>
            <person name="Scherer S.E."/>
            <person name="Richards S."/>
            <person name="Blissard G.W."/>
        </authorList>
    </citation>
    <scope>NUCLEOTIDE SEQUENCE</scope>
</reference>
<proteinExistence type="predicted"/>
<keyword evidence="2" id="KW-1185">Reference proteome</keyword>
<evidence type="ECO:0000313" key="2">
    <source>
        <dbReference type="Proteomes" id="UP000791440"/>
    </source>
</evidence>
<dbReference type="AlphaFoldDB" id="A0A922CTT3"/>
<accession>A0A922CTT3</accession>
<protein>
    <submittedName>
        <fullName evidence="1">Uncharacterized protein</fullName>
    </submittedName>
</protein>
<organism evidence="1 2">
    <name type="scientific">Manduca sexta</name>
    <name type="common">Tobacco hawkmoth</name>
    <name type="synonym">Tobacco hornworm</name>
    <dbReference type="NCBI Taxonomy" id="7130"/>
    <lineage>
        <taxon>Eukaryota</taxon>
        <taxon>Metazoa</taxon>
        <taxon>Ecdysozoa</taxon>
        <taxon>Arthropoda</taxon>
        <taxon>Hexapoda</taxon>
        <taxon>Insecta</taxon>
        <taxon>Pterygota</taxon>
        <taxon>Neoptera</taxon>
        <taxon>Endopterygota</taxon>
        <taxon>Lepidoptera</taxon>
        <taxon>Glossata</taxon>
        <taxon>Ditrysia</taxon>
        <taxon>Bombycoidea</taxon>
        <taxon>Sphingidae</taxon>
        <taxon>Sphinginae</taxon>
        <taxon>Sphingini</taxon>
        <taxon>Manduca</taxon>
    </lineage>
</organism>